<sequence length="263" mass="29980">MKTVKGLEGKPYEEWMWLLVLFSLEKRRLRRDLMAAYNFLRREKRGAGTDLVVTSDRTQGKLLQGRFRLNTRESFFTQRVIAYWNRLPRELVTAPSLPEFKRHLDNTPRYMVWLSRTIVMCREPGFGLTDPCGSLPAWHILSFCEKCTRERRVSHMQNAQKPHYLSTPSTGFSQPEATPTPWNRLPSSDPGNDSRNTRSALLSQATNIQCVANTEILSGIETLTEIRGWIFESDGPGKNCGLAQEKTYKVQQEVKSSAPGAAA</sequence>
<dbReference type="Proteomes" id="UP001145742">
    <property type="component" value="Unassembled WGS sequence"/>
</dbReference>
<gene>
    <name evidence="2" type="ORF">WISP_39757</name>
</gene>
<accession>A0ABQ9DHB2</accession>
<evidence type="ECO:0000256" key="1">
    <source>
        <dbReference type="SAM" id="MobiDB-lite"/>
    </source>
</evidence>
<organism evidence="2 3">
    <name type="scientific">Willisornis vidua</name>
    <name type="common">Xingu scale-backed antbird</name>
    <dbReference type="NCBI Taxonomy" id="1566151"/>
    <lineage>
        <taxon>Eukaryota</taxon>
        <taxon>Metazoa</taxon>
        <taxon>Chordata</taxon>
        <taxon>Craniata</taxon>
        <taxon>Vertebrata</taxon>
        <taxon>Euteleostomi</taxon>
        <taxon>Archelosauria</taxon>
        <taxon>Archosauria</taxon>
        <taxon>Dinosauria</taxon>
        <taxon>Saurischia</taxon>
        <taxon>Theropoda</taxon>
        <taxon>Coelurosauria</taxon>
        <taxon>Aves</taxon>
        <taxon>Neognathae</taxon>
        <taxon>Neoaves</taxon>
        <taxon>Telluraves</taxon>
        <taxon>Australaves</taxon>
        <taxon>Passeriformes</taxon>
        <taxon>Thamnophilidae</taxon>
        <taxon>Willisornis</taxon>
    </lineage>
</organism>
<name>A0ABQ9DHB2_9PASS</name>
<reference evidence="2" key="1">
    <citation type="submission" date="2019-10" db="EMBL/GenBank/DDBJ databases">
        <authorList>
            <person name="Soares A.E.R."/>
            <person name="Aleixo A."/>
            <person name="Schneider P."/>
            <person name="Miyaki C.Y."/>
            <person name="Schneider M.P."/>
            <person name="Mello C."/>
            <person name="Vasconcelos A.T.R."/>
        </authorList>
    </citation>
    <scope>NUCLEOTIDE SEQUENCE</scope>
    <source>
        <tissue evidence="2">Muscle</tissue>
    </source>
</reference>
<dbReference type="EMBL" id="WHWB01033094">
    <property type="protein sequence ID" value="KAJ7422087.1"/>
    <property type="molecule type" value="Genomic_DNA"/>
</dbReference>
<proteinExistence type="predicted"/>
<evidence type="ECO:0000313" key="2">
    <source>
        <dbReference type="EMBL" id="KAJ7422087.1"/>
    </source>
</evidence>
<protein>
    <submittedName>
        <fullName evidence="2">Uncharacterized protein</fullName>
    </submittedName>
</protein>
<comment type="caution">
    <text evidence="2">The sequence shown here is derived from an EMBL/GenBank/DDBJ whole genome shotgun (WGS) entry which is preliminary data.</text>
</comment>
<feature type="region of interest" description="Disordered" evidence="1">
    <location>
        <begin position="158"/>
        <end position="197"/>
    </location>
</feature>
<keyword evidence="3" id="KW-1185">Reference proteome</keyword>
<evidence type="ECO:0000313" key="3">
    <source>
        <dbReference type="Proteomes" id="UP001145742"/>
    </source>
</evidence>